<sequence length="137" mass="15509">MTQWRGEVQLNRQVKKRREMSKLGQGQEVLEPKKHRQGLSTYWEARRAVIDCMVLDQDIFGQGCFGLLALLNKLLKLCIPSRFFLLTSGDKVRKSGTGVDLRLLLVEEDQKPETAPSKDVLSPDPIALSASHIIMTF</sequence>
<proteinExistence type="predicted"/>
<organism evidence="1">
    <name type="scientific">Cacopsylla melanoneura</name>
    <dbReference type="NCBI Taxonomy" id="428564"/>
    <lineage>
        <taxon>Eukaryota</taxon>
        <taxon>Metazoa</taxon>
        <taxon>Ecdysozoa</taxon>
        <taxon>Arthropoda</taxon>
        <taxon>Hexapoda</taxon>
        <taxon>Insecta</taxon>
        <taxon>Pterygota</taxon>
        <taxon>Neoptera</taxon>
        <taxon>Paraneoptera</taxon>
        <taxon>Hemiptera</taxon>
        <taxon>Sternorrhyncha</taxon>
        <taxon>Psylloidea</taxon>
        <taxon>Psyllidae</taxon>
        <taxon>Psyllinae</taxon>
        <taxon>Cacopsylla</taxon>
    </lineage>
</organism>
<name>A0A8D8VV62_9HEMI</name>
<dbReference type="AlphaFoldDB" id="A0A8D8VV62"/>
<dbReference type="EMBL" id="HBUF01087794">
    <property type="protein sequence ID" value="CAG6634850.1"/>
    <property type="molecule type" value="Transcribed_RNA"/>
</dbReference>
<protein>
    <submittedName>
        <fullName evidence="1">Uncharacterized protein</fullName>
    </submittedName>
</protein>
<accession>A0A8D8VV62</accession>
<reference evidence="1" key="1">
    <citation type="submission" date="2021-05" db="EMBL/GenBank/DDBJ databases">
        <authorList>
            <person name="Alioto T."/>
            <person name="Alioto T."/>
            <person name="Gomez Garrido J."/>
        </authorList>
    </citation>
    <scope>NUCLEOTIDE SEQUENCE</scope>
</reference>
<evidence type="ECO:0000313" key="1">
    <source>
        <dbReference type="EMBL" id="CAG6634850.1"/>
    </source>
</evidence>